<feature type="compositionally biased region" description="Polar residues" evidence="1">
    <location>
        <begin position="82"/>
        <end position="96"/>
    </location>
</feature>
<feature type="region of interest" description="Disordered" evidence="1">
    <location>
        <begin position="43"/>
        <end position="62"/>
    </location>
</feature>
<keyword evidence="3" id="KW-1185">Reference proteome</keyword>
<organism evidence="2 3">
    <name type="scientific">Pleurodeles waltl</name>
    <name type="common">Iberian ribbed newt</name>
    <dbReference type="NCBI Taxonomy" id="8319"/>
    <lineage>
        <taxon>Eukaryota</taxon>
        <taxon>Metazoa</taxon>
        <taxon>Chordata</taxon>
        <taxon>Craniata</taxon>
        <taxon>Vertebrata</taxon>
        <taxon>Euteleostomi</taxon>
        <taxon>Amphibia</taxon>
        <taxon>Batrachia</taxon>
        <taxon>Caudata</taxon>
        <taxon>Salamandroidea</taxon>
        <taxon>Salamandridae</taxon>
        <taxon>Pleurodelinae</taxon>
        <taxon>Pleurodeles</taxon>
    </lineage>
</organism>
<name>A0AAV7KRK7_PLEWA</name>
<protein>
    <submittedName>
        <fullName evidence="2">Uncharacterized protein</fullName>
    </submittedName>
</protein>
<reference evidence="2" key="1">
    <citation type="journal article" date="2022" name="bioRxiv">
        <title>Sequencing and chromosome-scale assembly of the giantPleurodeles waltlgenome.</title>
        <authorList>
            <person name="Brown T."/>
            <person name="Elewa A."/>
            <person name="Iarovenko S."/>
            <person name="Subramanian E."/>
            <person name="Araus A.J."/>
            <person name="Petzold A."/>
            <person name="Susuki M."/>
            <person name="Suzuki K.-i.T."/>
            <person name="Hayashi T."/>
            <person name="Toyoda A."/>
            <person name="Oliveira C."/>
            <person name="Osipova E."/>
            <person name="Leigh N.D."/>
            <person name="Simon A."/>
            <person name="Yun M.H."/>
        </authorList>
    </citation>
    <scope>NUCLEOTIDE SEQUENCE</scope>
    <source>
        <strain evidence="2">20211129_DDA</strain>
        <tissue evidence="2">Liver</tissue>
    </source>
</reference>
<dbReference type="EMBL" id="JANPWB010000016">
    <property type="protein sequence ID" value="KAJ1082071.1"/>
    <property type="molecule type" value="Genomic_DNA"/>
</dbReference>
<evidence type="ECO:0000313" key="3">
    <source>
        <dbReference type="Proteomes" id="UP001066276"/>
    </source>
</evidence>
<feature type="compositionally biased region" description="Polar residues" evidence="1">
    <location>
        <begin position="11"/>
        <end position="34"/>
    </location>
</feature>
<dbReference type="AlphaFoldDB" id="A0AAV7KRK7"/>
<feature type="region of interest" description="Disordered" evidence="1">
    <location>
        <begin position="1"/>
        <end position="34"/>
    </location>
</feature>
<gene>
    <name evidence="2" type="ORF">NDU88_002241</name>
</gene>
<sequence>MDTAAGKDSLSDATGGSISSELDSSNTADEPSTVTLMKHYERKMKSTAIKKPGESQDRSPVAQTLQWDYSAKRQVYPEEVRQSGTSAQDRAQQESTDGGEPMLNLIHSLIRQLQEKVHNESCSVRMDN</sequence>
<dbReference type="Proteomes" id="UP001066276">
    <property type="component" value="Chromosome 12"/>
</dbReference>
<feature type="region of interest" description="Disordered" evidence="1">
    <location>
        <begin position="69"/>
        <end position="101"/>
    </location>
</feature>
<evidence type="ECO:0000256" key="1">
    <source>
        <dbReference type="SAM" id="MobiDB-lite"/>
    </source>
</evidence>
<proteinExistence type="predicted"/>
<evidence type="ECO:0000313" key="2">
    <source>
        <dbReference type="EMBL" id="KAJ1082071.1"/>
    </source>
</evidence>
<accession>A0AAV7KRK7</accession>
<comment type="caution">
    <text evidence="2">The sequence shown here is derived from an EMBL/GenBank/DDBJ whole genome shotgun (WGS) entry which is preliminary data.</text>
</comment>